<dbReference type="Gene3D" id="3.30.559.10">
    <property type="entry name" value="Chloramphenicol acetyltransferase-like domain"/>
    <property type="match status" value="2"/>
</dbReference>
<dbReference type="FunFam" id="3.40.50.12780:FF:000012">
    <property type="entry name" value="Non-ribosomal peptide synthetase"/>
    <property type="match status" value="1"/>
</dbReference>
<feature type="domain" description="Carrier" evidence="6">
    <location>
        <begin position="977"/>
        <end position="1051"/>
    </location>
</feature>
<dbReference type="InterPro" id="IPR020806">
    <property type="entry name" value="PKS_PP-bd"/>
</dbReference>
<dbReference type="Pfam" id="PF00668">
    <property type="entry name" value="Condensation"/>
    <property type="match status" value="2"/>
</dbReference>
<dbReference type="InterPro" id="IPR036736">
    <property type="entry name" value="ACP-like_sf"/>
</dbReference>
<dbReference type="InterPro" id="IPR023213">
    <property type="entry name" value="CAT-like_dom_sf"/>
</dbReference>
<dbReference type="FunFam" id="3.40.50.980:FF:000001">
    <property type="entry name" value="Non-ribosomal peptide synthetase"/>
    <property type="match status" value="1"/>
</dbReference>
<evidence type="ECO:0000313" key="8">
    <source>
        <dbReference type="Proteomes" id="UP000228621"/>
    </source>
</evidence>
<dbReference type="InterPro" id="IPR010071">
    <property type="entry name" value="AA_adenyl_dom"/>
</dbReference>
<gene>
    <name evidence="7" type="ORF">CEX98_03060</name>
</gene>
<dbReference type="GO" id="GO:0005829">
    <property type="term" value="C:cytosol"/>
    <property type="evidence" value="ECO:0007669"/>
    <property type="project" value="TreeGrafter"/>
</dbReference>
<feature type="region of interest" description="Disordered" evidence="5">
    <location>
        <begin position="1492"/>
        <end position="1517"/>
    </location>
</feature>
<evidence type="ECO:0000256" key="5">
    <source>
        <dbReference type="SAM" id="MobiDB-lite"/>
    </source>
</evidence>
<dbReference type="InterPro" id="IPR001242">
    <property type="entry name" value="Condensation_dom"/>
</dbReference>
<dbReference type="GO" id="GO:0031177">
    <property type="term" value="F:phosphopantetheine binding"/>
    <property type="evidence" value="ECO:0007669"/>
    <property type="project" value="InterPro"/>
</dbReference>
<dbReference type="InterPro" id="IPR006162">
    <property type="entry name" value="Ppantetheine_attach_site"/>
</dbReference>
<keyword evidence="4" id="KW-0597">Phosphoprotein</keyword>
<evidence type="ECO:0000256" key="2">
    <source>
        <dbReference type="ARBA" id="ARBA00006432"/>
    </source>
</evidence>
<evidence type="ECO:0000259" key="6">
    <source>
        <dbReference type="PROSITE" id="PS50075"/>
    </source>
</evidence>
<dbReference type="CDD" id="cd17643">
    <property type="entry name" value="A_NRPS_Cytc1-like"/>
    <property type="match status" value="1"/>
</dbReference>
<dbReference type="GO" id="GO:0044550">
    <property type="term" value="P:secondary metabolite biosynthetic process"/>
    <property type="evidence" value="ECO:0007669"/>
    <property type="project" value="UniProtKB-ARBA"/>
</dbReference>
<dbReference type="PROSITE" id="PS00455">
    <property type="entry name" value="AMP_BINDING"/>
    <property type="match status" value="1"/>
</dbReference>
<dbReference type="Proteomes" id="UP000228621">
    <property type="component" value="Unassembled WGS sequence"/>
</dbReference>
<dbReference type="Pfam" id="PF00550">
    <property type="entry name" value="PP-binding"/>
    <property type="match status" value="1"/>
</dbReference>
<dbReference type="Pfam" id="PF13193">
    <property type="entry name" value="AMP-binding_C"/>
    <property type="match status" value="1"/>
</dbReference>
<dbReference type="SUPFAM" id="SSF47336">
    <property type="entry name" value="ACP-like"/>
    <property type="match status" value="1"/>
</dbReference>
<protein>
    <submittedName>
        <fullName evidence="7">Non-ribosomal peptide synthetase</fullName>
    </submittedName>
</protein>
<dbReference type="GO" id="GO:0043041">
    <property type="term" value="P:amino acid activation for nonribosomal peptide biosynthetic process"/>
    <property type="evidence" value="ECO:0007669"/>
    <property type="project" value="TreeGrafter"/>
</dbReference>
<reference evidence="8" key="1">
    <citation type="journal article" date="2019" name="Genome Announc.">
        <title>Draft Genome Sequence of Pseudoalteromonas piscicida Strain 36Y ROTHPW, an Hypersaline Seawater Isolate from the South Coast of Sonora, Mexico.</title>
        <authorList>
            <person name="Sanchez-Diaz R."/>
            <person name="Molina-Garza Z.J."/>
            <person name="Cruz-Suarez L.E."/>
            <person name="Selvin J."/>
            <person name="Kiran G.S."/>
            <person name="Ibarra-Gamez J.C."/>
            <person name="Gomez-Gil B."/>
            <person name="Galaviz-Silva L."/>
        </authorList>
    </citation>
    <scope>NUCLEOTIDE SEQUENCE [LARGE SCALE GENOMIC DNA]</scope>
    <source>
        <strain evidence="8">36Y_RITHPW</strain>
    </source>
</reference>
<dbReference type="Gene3D" id="1.10.1200.10">
    <property type="entry name" value="ACP-like"/>
    <property type="match status" value="1"/>
</dbReference>
<dbReference type="Gene3D" id="3.30.300.30">
    <property type="match status" value="1"/>
</dbReference>
<dbReference type="EMBL" id="NKHF01000011">
    <property type="protein sequence ID" value="PCK33222.1"/>
    <property type="molecule type" value="Genomic_DNA"/>
</dbReference>
<dbReference type="InterPro" id="IPR042099">
    <property type="entry name" value="ANL_N_sf"/>
</dbReference>
<dbReference type="PROSITE" id="PS50075">
    <property type="entry name" value="CARRIER"/>
    <property type="match status" value="1"/>
</dbReference>
<name>A0A2A5JUR4_PSEO7</name>
<dbReference type="SUPFAM" id="SSF52777">
    <property type="entry name" value="CoA-dependent acyltransferases"/>
    <property type="match status" value="4"/>
</dbReference>
<dbReference type="PANTHER" id="PTHR45527">
    <property type="entry name" value="NONRIBOSOMAL PEPTIDE SYNTHETASE"/>
    <property type="match status" value="1"/>
</dbReference>
<accession>A0A2A5JUR4</accession>
<dbReference type="SMART" id="SM00823">
    <property type="entry name" value="PKS_PP"/>
    <property type="match status" value="1"/>
</dbReference>
<keyword evidence="3" id="KW-0596">Phosphopantetheine</keyword>
<comment type="cofactor">
    <cofactor evidence="1">
        <name>pantetheine 4'-phosphate</name>
        <dbReference type="ChEBI" id="CHEBI:47942"/>
    </cofactor>
</comment>
<dbReference type="InterPro" id="IPR000873">
    <property type="entry name" value="AMP-dep_synth/lig_dom"/>
</dbReference>
<dbReference type="InterPro" id="IPR020845">
    <property type="entry name" value="AMP-binding_CS"/>
</dbReference>
<evidence type="ECO:0000256" key="4">
    <source>
        <dbReference type="ARBA" id="ARBA00022553"/>
    </source>
</evidence>
<dbReference type="OrthoDB" id="9757559at2"/>
<keyword evidence="8" id="KW-1185">Reference proteome</keyword>
<dbReference type="PROSITE" id="PS00012">
    <property type="entry name" value="PHOSPHOPANTETHEINE"/>
    <property type="match status" value="1"/>
</dbReference>
<dbReference type="PANTHER" id="PTHR45527:SF14">
    <property type="entry name" value="PLIPASTATIN SYNTHASE SUBUNIT B"/>
    <property type="match status" value="1"/>
</dbReference>
<dbReference type="InterPro" id="IPR025110">
    <property type="entry name" value="AMP-bd_C"/>
</dbReference>
<dbReference type="InterPro" id="IPR045851">
    <property type="entry name" value="AMP-bd_C_sf"/>
</dbReference>
<dbReference type="Gene3D" id="3.40.50.12780">
    <property type="entry name" value="N-terminal domain of ligase-like"/>
    <property type="match status" value="1"/>
</dbReference>
<comment type="similarity">
    <text evidence="2">Belongs to the ATP-dependent AMP-binding enzyme family.</text>
</comment>
<dbReference type="Pfam" id="PF00501">
    <property type="entry name" value="AMP-binding"/>
    <property type="match status" value="1"/>
</dbReference>
<dbReference type="SUPFAM" id="SSF56801">
    <property type="entry name" value="Acetyl-CoA synthetase-like"/>
    <property type="match status" value="1"/>
</dbReference>
<organism evidence="7 8">
    <name type="scientific">Pseudoalteromonas piscicida</name>
    <dbReference type="NCBI Taxonomy" id="43662"/>
    <lineage>
        <taxon>Bacteria</taxon>
        <taxon>Pseudomonadati</taxon>
        <taxon>Pseudomonadota</taxon>
        <taxon>Gammaproteobacteria</taxon>
        <taxon>Alteromonadales</taxon>
        <taxon>Pseudoalteromonadaceae</taxon>
        <taxon>Pseudoalteromonas</taxon>
    </lineage>
</organism>
<dbReference type="Gene3D" id="3.30.559.30">
    <property type="entry name" value="Nonribosomal peptide synthetase, condensation domain"/>
    <property type="match status" value="2"/>
</dbReference>
<dbReference type="FunFam" id="3.30.300.30:FF:000010">
    <property type="entry name" value="Enterobactin synthetase component F"/>
    <property type="match status" value="1"/>
</dbReference>
<dbReference type="InterPro" id="IPR009081">
    <property type="entry name" value="PP-bd_ACP"/>
</dbReference>
<evidence type="ECO:0000256" key="1">
    <source>
        <dbReference type="ARBA" id="ARBA00001957"/>
    </source>
</evidence>
<proteinExistence type="inferred from homology"/>
<dbReference type="GO" id="GO:0003824">
    <property type="term" value="F:catalytic activity"/>
    <property type="evidence" value="ECO:0007669"/>
    <property type="project" value="InterPro"/>
</dbReference>
<evidence type="ECO:0000256" key="3">
    <source>
        <dbReference type="ARBA" id="ARBA00022450"/>
    </source>
</evidence>
<evidence type="ECO:0000313" key="7">
    <source>
        <dbReference type="EMBL" id="PCK33222.1"/>
    </source>
</evidence>
<comment type="caution">
    <text evidence="7">The sequence shown here is derived from an EMBL/GenBank/DDBJ whole genome shotgun (WGS) entry which is preliminary data.</text>
</comment>
<dbReference type="RefSeq" id="WP_099640663.1">
    <property type="nucleotide sequence ID" value="NZ_NKHF01000011.1"/>
</dbReference>
<dbReference type="FunFam" id="1.10.1200.10:FF:000005">
    <property type="entry name" value="Nonribosomal peptide synthetase 1"/>
    <property type="match status" value="1"/>
</dbReference>
<feature type="compositionally biased region" description="Low complexity" evidence="5">
    <location>
        <begin position="1492"/>
        <end position="1510"/>
    </location>
</feature>
<sequence>MNSSSNSANFKSLTTRQLHVWQAQQLDVANPVYNITCAVQFTGELGKPTLQQALELLFTRHPILSSRIDDSQGEPQLELLPTPPVLLDVPGEFISHTDADTAKILIEQAIDIGKETFQFYVCESEARLLLTIKGHHINCDQWALQVLMSDLLACVEAVLDKTELNLAPLDYKVMFDEKSSSDNKSENQELYPVDFYQSNTEALQHHYDGIAFREENPAALKQVKQAASQAGVTSFSVVLASVFLTLFHTTGQTDLTIGIPMARRTRKTRAILGHYSDVETVSICDIEQYTGASLISEVSNQLTQLLLSGNNNKDAAKHINVTCNYLAKLKSNGIRPGITPLMIGRQGYELALGTAGNTLVKGVSIEPGVSQFDIEFTHFETEGGLCRKVVAAKSVFSRVAMTRITDIQARFIELLTHSSDLNVAELPVLDEAEQQLILARSNQENETFFSDITLNQWFEQAACEHSHRVALRTQTQSIDYQTLNARANALALHLREQYLSEYQQPLCADTLIALYMQPSIEMLIAILAVTKAGAAYVPLSPDHASERTTFILSDTNPSLLLVDEQEYTAAQEKCRVAEVNCPLVTPLAPQQQSDEAPKINQSPKDLVYIIYTSGTTGKPKGVMQTHENVARLFSATAKDYGFNHQDVWVLYHAYTFDFSVWEMWGALLYGGQLCIPDNRLIRDFEAFAQYCSSNHITVLNQTPAAFYEFSAAALRAKLNFDQLRYVIFGGDKLNPEMLNPWWNCYGDAQPLLVNMYGITETTVHVTYKALQQQSSSKASHIGRPISDMKAYVLNSKLQLVEPGASGELYIGGAGLARGYLNRDDLTQTRFISNPYATEQDVQQGRAKLYKTGDLARRLPDGELEYIGRNDNQVKIRGYRIELGEIESVINQLPEVAQAVVIDRTLQGVSYLAAYLKFKPEFIGQIEQVKAQVSQALPNYMQPKTWTELAEIPLTGNGKLDRKALPEPELTSQSEYVAPEDETEALLCEAFKSLLGIEQVSTKDDFFAIGGDSILTIQLVALLRKQGIELQVKDIFDCPTAETLSKRILSVQAAQREVVQEQGLLTGRFDLLPIQQWFFNKELPEENHWNQAFAIRIPTGYSHAQLQEALHSLSEQHDMLRTTFMEFEGHITQEYSDTSTMAALNVLDGQSPNLVTELNKQQSQFDICNAPLWQVTHIQGFCEEYDLLHFALHHLIIDAVSWRIIAQDLQTLLEQGELLAKRTSYRQWVEMMQSYPRVHPQEMAFWQRLATNLPSYPPCMAATPSTAWLELDAQATAHLVRDANAGFNTQGEELLLAALCQALSKTFKQTQHAITLESHGREMWRDDVDINQTLGWFTCLYPLRLTQQRNLSDTIIDAKEALRQIPNKGLGFGSAQLQDTSLTLPNISFNYLGQMGGQSDALWQIDNQLQTETSSAQNSSNLILDINALVQGELLRIKVDSLLDGNLTEAFSGHLTQALHEVIEVALDAKAQGGVSTPSDFGAGSLSQEQLTALQSQLSETQQEHTTTQSEKTQELEI</sequence>
<dbReference type="NCBIfam" id="TIGR01733">
    <property type="entry name" value="AA-adenyl-dom"/>
    <property type="match status" value="1"/>
</dbReference>